<proteinExistence type="predicted"/>
<accession>A0ACB7XZ51</accession>
<gene>
    <name evidence="1" type="ORF">Vadar_014601</name>
</gene>
<protein>
    <submittedName>
        <fullName evidence="1">Uncharacterized protein</fullName>
    </submittedName>
</protein>
<organism evidence="1 2">
    <name type="scientific">Vaccinium darrowii</name>
    <dbReference type="NCBI Taxonomy" id="229202"/>
    <lineage>
        <taxon>Eukaryota</taxon>
        <taxon>Viridiplantae</taxon>
        <taxon>Streptophyta</taxon>
        <taxon>Embryophyta</taxon>
        <taxon>Tracheophyta</taxon>
        <taxon>Spermatophyta</taxon>
        <taxon>Magnoliopsida</taxon>
        <taxon>eudicotyledons</taxon>
        <taxon>Gunneridae</taxon>
        <taxon>Pentapetalae</taxon>
        <taxon>asterids</taxon>
        <taxon>Ericales</taxon>
        <taxon>Ericaceae</taxon>
        <taxon>Vaccinioideae</taxon>
        <taxon>Vaccinieae</taxon>
        <taxon>Vaccinium</taxon>
    </lineage>
</organism>
<evidence type="ECO:0000313" key="2">
    <source>
        <dbReference type="Proteomes" id="UP000828048"/>
    </source>
</evidence>
<comment type="caution">
    <text evidence="1">The sequence shown here is derived from an EMBL/GenBank/DDBJ whole genome shotgun (WGS) entry which is preliminary data.</text>
</comment>
<dbReference type="EMBL" id="CM037155">
    <property type="protein sequence ID" value="KAH7846492.1"/>
    <property type="molecule type" value="Genomic_DNA"/>
</dbReference>
<name>A0ACB7XZ51_9ERIC</name>
<reference evidence="1 2" key="1">
    <citation type="journal article" date="2021" name="Hortic Res">
        <title>High-quality reference genome and annotation aids understanding of berry development for evergreen blueberry (Vaccinium darrowii).</title>
        <authorList>
            <person name="Yu J."/>
            <person name="Hulse-Kemp A.M."/>
            <person name="Babiker E."/>
            <person name="Staton M."/>
        </authorList>
    </citation>
    <scope>NUCLEOTIDE SEQUENCE [LARGE SCALE GENOMIC DNA]</scope>
    <source>
        <strain evidence="2">cv. NJ 8807/NJ 8810</strain>
        <tissue evidence="1">Young leaf</tissue>
    </source>
</reference>
<keyword evidence="2" id="KW-1185">Reference proteome</keyword>
<evidence type="ECO:0000313" key="1">
    <source>
        <dbReference type="EMBL" id="KAH7846492.1"/>
    </source>
</evidence>
<sequence length="193" mass="22256">MDGAVKEEDGGDEDMEMFISSKNRINDLPDMRLFKEGPHPYDNQRRQLSRDLGLEPKHIKSWFQNKRTQTKAQSDQKVDKSSLRLENEKIQCENLAIKEAIKNVICRPPFGEEERKLNLQKLKMENSCLKTKGRLDQQNVESNGNVESLRGLIDSVHRAYLGSEGQTVTTLHLQWKVDFIMEFVVQGIQGLEL</sequence>
<dbReference type="Proteomes" id="UP000828048">
    <property type="component" value="Chromosome 5"/>
</dbReference>